<evidence type="ECO:0000313" key="2">
    <source>
        <dbReference type="Proteomes" id="UP001162992"/>
    </source>
</evidence>
<dbReference type="EMBL" id="CM055097">
    <property type="protein sequence ID" value="KAJ7552820.1"/>
    <property type="molecule type" value="Genomic_DNA"/>
</dbReference>
<organism evidence="1 2">
    <name type="scientific">Diphasiastrum complanatum</name>
    <name type="common">Issler's clubmoss</name>
    <name type="synonym">Lycopodium complanatum</name>
    <dbReference type="NCBI Taxonomy" id="34168"/>
    <lineage>
        <taxon>Eukaryota</taxon>
        <taxon>Viridiplantae</taxon>
        <taxon>Streptophyta</taxon>
        <taxon>Embryophyta</taxon>
        <taxon>Tracheophyta</taxon>
        <taxon>Lycopodiopsida</taxon>
        <taxon>Lycopodiales</taxon>
        <taxon>Lycopodiaceae</taxon>
        <taxon>Lycopodioideae</taxon>
        <taxon>Diphasiastrum</taxon>
    </lineage>
</organism>
<dbReference type="Proteomes" id="UP001162992">
    <property type="component" value="Chromosome 6"/>
</dbReference>
<evidence type="ECO:0000313" key="1">
    <source>
        <dbReference type="EMBL" id="KAJ7552820.1"/>
    </source>
</evidence>
<proteinExistence type="predicted"/>
<keyword evidence="2" id="KW-1185">Reference proteome</keyword>
<accession>A0ACC2DF71</accession>
<gene>
    <name evidence="1" type="ORF">O6H91_06G071400</name>
</gene>
<reference evidence="2" key="1">
    <citation type="journal article" date="2024" name="Proc. Natl. Acad. Sci. U.S.A.">
        <title>Extraordinary preservation of gene collinearity over three hundred million years revealed in homosporous lycophytes.</title>
        <authorList>
            <person name="Li C."/>
            <person name="Wickell D."/>
            <person name="Kuo L.Y."/>
            <person name="Chen X."/>
            <person name="Nie B."/>
            <person name="Liao X."/>
            <person name="Peng D."/>
            <person name="Ji J."/>
            <person name="Jenkins J."/>
            <person name="Williams M."/>
            <person name="Shu S."/>
            <person name="Plott C."/>
            <person name="Barry K."/>
            <person name="Rajasekar S."/>
            <person name="Grimwood J."/>
            <person name="Han X."/>
            <person name="Sun S."/>
            <person name="Hou Z."/>
            <person name="He W."/>
            <person name="Dai G."/>
            <person name="Sun C."/>
            <person name="Schmutz J."/>
            <person name="Leebens-Mack J.H."/>
            <person name="Li F.W."/>
            <person name="Wang L."/>
        </authorList>
    </citation>
    <scope>NUCLEOTIDE SEQUENCE [LARGE SCALE GENOMIC DNA]</scope>
    <source>
        <strain evidence="2">cv. PW_Plant_1</strain>
    </source>
</reference>
<comment type="caution">
    <text evidence="1">The sequence shown here is derived from an EMBL/GenBank/DDBJ whole genome shotgun (WGS) entry which is preliminary data.</text>
</comment>
<name>A0ACC2DF71_DIPCM</name>
<protein>
    <submittedName>
        <fullName evidence="1">Uncharacterized protein</fullName>
    </submittedName>
</protein>
<sequence>MEWGHPTGAHGVHSLSIPINSPHHHSIHTRLNCGVQELLVVAMAALTPSHALLTNCSYKHQHQHLPFSSSFHPLLLPSSSSCYFGHTWVASFATLSLQHHHPLKMFRSQRPLRVMSSSTAEGSSIEAAGVAVYKPESYDVMVGDAAKSLIYALDDGKLRIEVDFPPLPSSFSGYKGTSDEFIDANIQLVMALANKLNKERGITSKLVLPDKPEKRRALQVFQTALEFTSGISFGCLDDIPGAGKGFFATIRNVLDFDFTEDVEDKSQADAAPSIYIFINCSTNELPAIEKYVSIPVAPFVINYSGALFRQYPGPWQVMLKQTDGSYACVAEGKARFTLGQTKEELLTSLGLQEEEGSTLAFLRRGYRSSTWWEDDVELEESSAWRS</sequence>